<dbReference type="AlphaFoldDB" id="X1H982"/>
<evidence type="ECO:0000313" key="1">
    <source>
        <dbReference type="EMBL" id="GAH41878.1"/>
    </source>
</evidence>
<sequence length="112" mass="12831">IKAGNGIVKPVMGTLTAEEIKHAVLTCRPAFAAAYLSMYQGAMDQEMFVHWNTHGYESLMEQLKENPDMVKIDLPGRKAHRNVKPYYTFIGSDAIQAIRTYLKRRPKFKWTV</sequence>
<dbReference type="EMBL" id="BARU01015253">
    <property type="protein sequence ID" value="GAH41878.1"/>
    <property type="molecule type" value="Genomic_DNA"/>
</dbReference>
<gene>
    <name evidence="1" type="ORF">S03H2_26358</name>
</gene>
<proteinExistence type="predicted"/>
<organism evidence="1">
    <name type="scientific">marine sediment metagenome</name>
    <dbReference type="NCBI Taxonomy" id="412755"/>
    <lineage>
        <taxon>unclassified sequences</taxon>
        <taxon>metagenomes</taxon>
        <taxon>ecological metagenomes</taxon>
    </lineage>
</organism>
<name>X1H982_9ZZZZ</name>
<protein>
    <submittedName>
        <fullName evidence="1">Uncharacterized protein</fullName>
    </submittedName>
</protein>
<feature type="non-terminal residue" evidence="1">
    <location>
        <position position="112"/>
    </location>
</feature>
<accession>X1H982</accession>
<reference evidence="1" key="1">
    <citation type="journal article" date="2014" name="Front. Microbiol.">
        <title>High frequency of phylogenetically diverse reductive dehalogenase-homologous genes in deep subseafloor sedimentary metagenomes.</title>
        <authorList>
            <person name="Kawai M."/>
            <person name="Futagami T."/>
            <person name="Toyoda A."/>
            <person name="Takaki Y."/>
            <person name="Nishi S."/>
            <person name="Hori S."/>
            <person name="Arai W."/>
            <person name="Tsubouchi T."/>
            <person name="Morono Y."/>
            <person name="Uchiyama I."/>
            <person name="Ito T."/>
            <person name="Fujiyama A."/>
            <person name="Inagaki F."/>
            <person name="Takami H."/>
        </authorList>
    </citation>
    <scope>NUCLEOTIDE SEQUENCE</scope>
    <source>
        <strain evidence="1">Expedition CK06-06</strain>
    </source>
</reference>
<feature type="non-terminal residue" evidence="1">
    <location>
        <position position="1"/>
    </location>
</feature>
<comment type="caution">
    <text evidence="1">The sequence shown here is derived from an EMBL/GenBank/DDBJ whole genome shotgun (WGS) entry which is preliminary data.</text>
</comment>